<accession>A0A8K0XAP6</accession>
<evidence type="ECO:0000313" key="5">
    <source>
        <dbReference type="EMBL" id="KAH7376940.1"/>
    </source>
</evidence>
<dbReference type="GO" id="GO:0008270">
    <property type="term" value="F:zinc ion binding"/>
    <property type="evidence" value="ECO:0007669"/>
    <property type="project" value="InterPro"/>
</dbReference>
<dbReference type="AlphaFoldDB" id="A0A8K0XAP6"/>
<dbReference type="Pfam" id="PF04082">
    <property type="entry name" value="Fungal_trans"/>
    <property type="match status" value="1"/>
</dbReference>
<keyword evidence="3" id="KW-1133">Transmembrane helix</keyword>
<dbReference type="GO" id="GO:0003700">
    <property type="term" value="F:DNA-binding transcription factor activity"/>
    <property type="evidence" value="ECO:0007669"/>
    <property type="project" value="InterPro"/>
</dbReference>
<proteinExistence type="predicted"/>
<name>A0A8K0XAP6_9PEZI</name>
<dbReference type="InterPro" id="IPR007219">
    <property type="entry name" value="XnlR_reg_dom"/>
</dbReference>
<evidence type="ECO:0000313" key="6">
    <source>
        <dbReference type="Proteomes" id="UP000813385"/>
    </source>
</evidence>
<keyword evidence="3" id="KW-0472">Membrane</keyword>
<dbReference type="OrthoDB" id="103819at2759"/>
<organism evidence="5 6">
    <name type="scientific">Plectosphaerella cucumerina</name>
    <dbReference type="NCBI Taxonomy" id="40658"/>
    <lineage>
        <taxon>Eukaryota</taxon>
        <taxon>Fungi</taxon>
        <taxon>Dikarya</taxon>
        <taxon>Ascomycota</taxon>
        <taxon>Pezizomycotina</taxon>
        <taxon>Sordariomycetes</taxon>
        <taxon>Hypocreomycetidae</taxon>
        <taxon>Glomerellales</taxon>
        <taxon>Plectosphaerellaceae</taxon>
        <taxon>Plectosphaerella</taxon>
    </lineage>
</organism>
<dbReference type="InterPro" id="IPR050987">
    <property type="entry name" value="AtrR-like"/>
</dbReference>
<feature type="region of interest" description="Disordered" evidence="2">
    <location>
        <begin position="81"/>
        <end position="100"/>
    </location>
</feature>
<feature type="transmembrane region" description="Helical" evidence="3">
    <location>
        <begin position="525"/>
        <end position="546"/>
    </location>
</feature>
<feature type="region of interest" description="Disordered" evidence="2">
    <location>
        <begin position="1"/>
        <end position="24"/>
    </location>
</feature>
<sequence>MDPNEDVDDGLDHSSPNQPPPIRPAVCIPSATLLRMRLTFCSATAVVFASEKKIDRLDRRLGEVLGLIQELKIDRQLRGTSQAAFAGSQPSTTSSPMPSSSIAIKPKTSTILGVAGGSSLAAHSAFANDFMHHIANSDSLQSSGSEMSDTLGTLSNVVASLREQMVVNEMTYPHARPIQRPSLVGSELPPIQKAVELIRIAKNQNLVGTGLIYQFIAIRDFSDICLQVYFSDVFSETDFIIVNAGLHSLFEDYSHRVSGDERLIFLENARLCRSNLETSLNNLPFHMPTTSDTVTALLFGAWHAIELSKPYLAWSLSAKAAELCQTLGYHRWPSTDRGEDAKFANFLFWTNYFVDKSLSLRLGRASMIPDWDITTRRPNATDPHTEPVWAYFALWTETARCQGNIYELLYSPEAIVQPQHVRQSRTEILANSMQILEQATQDTHKRWIQVAMDNSGKDLMDFFATSDEILRLSLLTLIHRANLQPAGSLTTFSPACIEAAKATLLRHQDCLAIIQRSKEDFLPLYVHWTLLFAPFVPFIVVFCRIIETKDKTDLACLGTFVASIQPAADASEAAAKLHRLFQVLHNVASRYVALKSLDSEQPGVNQEMDMFLNFLCMPPPGEAVGGDQHGQGFTHDLSGNINTSMAGSSVGHVDAQSEGIVLNPIMRMGHGVQLEEWLYNNQALMESFQTFSNDFPAEE</sequence>
<evidence type="ECO:0000259" key="4">
    <source>
        <dbReference type="SMART" id="SM00906"/>
    </source>
</evidence>
<dbReference type="GO" id="GO:0006351">
    <property type="term" value="P:DNA-templated transcription"/>
    <property type="evidence" value="ECO:0007669"/>
    <property type="project" value="InterPro"/>
</dbReference>
<gene>
    <name evidence="5" type="ORF">B0T11DRAFT_304120</name>
</gene>
<dbReference type="Proteomes" id="UP000813385">
    <property type="component" value="Unassembled WGS sequence"/>
</dbReference>
<dbReference type="SMART" id="SM00906">
    <property type="entry name" value="Fungal_trans"/>
    <property type="match status" value="1"/>
</dbReference>
<evidence type="ECO:0000256" key="3">
    <source>
        <dbReference type="SAM" id="Phobius"/>
    </source>
</evidence>
<reference evidence="5" key="1">
    <citation type="journal article" date="2021" name="Nat. Commun.">
        <title>Genetic determinants of endophytism in the Arabidopsis root mycobiome.</title>
        <authorList>
            <person name="Mesny F."/>
            <person name="Miyauchi S."/>
            <person name="Thiergart T."/>
            <person name="Pickel B."/>
            <person name="Atanasova L."/>
            <person name="Karlsson M."/>
            <person name="Huettel B."/>
            <person name="Barry K.W."/>
            <person name="Haridas S."/>
            <person name="Chen C."/>
            <person name="Bauer D."/>
            <person name="Andreopoulos W."/>
            <person name="Pangilinan J."/>
            <person name="LaButti K."/>
            <person name="Riley R."/>
            <person name="Lipzen A."/>
            <person name="Clum A."/>
            <person name="Drula E."/>
            <person name="Henrissat B."/>
            <person name="Kohler A."/>
            <person name="Grigoriev I.V."/>
            <person name="Martin F.M."/>
            <person name="Hacquard S."/>
        </authorList>
    </citation>
    <scope>NUCLEOTIDE SEQUENCE</scope>
    <source>
        <strain evidence="5">MPI-CAGE-AT-0016</strain>
    </source>
</reference>
<keyword evidence="6" id="KW-1185">Reference proteome</keyword>
<comment type="caution">
    <text evidence="5">The sequence shown here is derived from an EMBL/GenBank/DDBJ whole genome shotgun (WGS) entry which is preliminary data.</text>
</comment>
<dbReference type="EMBL" id="JAGPXD010000001">
    <property type="protein sequence ID" value="KAH7376940.1"/>
    <property type="molecule type" value="Genomic_DNA"/>
</dbReference>
<evidence type="ECO:0000256" key="1">
    <source>
        <dbReference type="ARBA" id="ARBA00023242"/>
    </source>
</evidence>
<dbReference type="GO" id="GO:0003677">
    <property type="term" value="F:DNA binding"/>
    <property type="evidence" value="ECO:0007669"/>
    <property type="project" value="InterPro"/>
</dbReference>
<feature type="domain" description="Xylanolytic transcriptional activator regulatory" evidence="4">
    <location>
        <begin position="313"/>
        <end position="384"/>
    </location>
</feature>
<dbReference type="PANTHER" id="PTHR46910:SF5">
    <property type="entry name" value="ZN(II)2CYS6 TRANSCRIPTION FACTOR (EUROFUNG)"/>
    <property type="match status" value="1"/>
</dbReference>
<keyword evidence="1" id="KW-0539">Nucleus</keyword>
<feature type="compositionally biased region" description="Low complexity" evidence="2">
    <location>
        <begin position="88"/>
        <end position="100"/>
    </location>
</feature>
<keyword evidence="3" id="KW-0812">Transmembrane</keyword>
<dbReference type="CDD" id="cd12148">
    <property type="entry name" value="fungal_TF_MHR"/>
    <property type="match status" value="1"/>
</dbReference>
<dbReference type="PANTHER" id="PTHR46910">
    <property type="entry name" value="TRANSCRIPTION FACTOR PDR1"/>
    <property type="match status" value="1"/>
</dbReference>
<evidence type="ECO:0000256" key="2">
    <source>
        <dbReference type="SAM" id="MobiDB-lite"/>
    </source>
</evidence>
<protein>
    <recommendedName>
        <fullName evidence="4">Xylanolytic transcriptional activator regulatory domain-containing protein</fullName>
    </recommendedName>
</protein>